<protein>
    <submittedName>
        <fullName evidence="1">Uncharacterized protein</fullName>
    </submittedName>
</protein>
<sequence length="63" mass="7044">MVLKLSELSQIFRKLSKFSRASRAPNLTSVISLLSIIPGSNSRRSTVTKVEECLRILSKRLAL</sequence>
<evidence type="ECO:0000313" key="1">
    <source>
        <dbReference type="EMBL" id="KAJ8038723.1"/>
    </source>
</evidence>
<name>A0A9Q1C5R5_HOLLE</name>
<dbReference type="AlphaFoldDB" id="A0A9Q1C5R5"/>
<dbReference type="Proteomes" id="UP001152320">
    <property type="component" value="Chromosome 7"/>
</dbReference>
<keyword evidence="2" id="KW-1185">Reference proteome</keyword>
<organism evidence="1 2">
    <name type="scientific">Holothuria leucospilota</name>
    <name type="common">Black long sea cucumber</name>
    <name type="synonym">Mertensiothuria leucospilota</name>
    <dbReference type="NCBI Taxonomy" id="206669"/>
    <lineage>
        <taxon>Eukaryota</taxon>
        <taxon>Metazoa</taxon>
        <taxon>Echinodermata</taxon>
        <taxon>Eleutherozoa</taxon>
        <taxon>Echinozoa</taxon>
        <taxon>Holothuroidea</taxon>
        <taxon>Aspidochirotacea</taxon>
        <taxon>Aspidochirotida</taxon>
        <taxon>Holothuriidae</taxon>
        <taxon>Holothuria</taxon>
    </lineage>
</organism>
<dbReference type="EMBL" id="JAIZAY010000007">
    <property type="protein sequence ID" value="KAJ8038723.1"/>
    <property type="molecule type" value="Genomic_DNA"/>
</dbReference>
<reference evidence="1" key="1">
    <citation type="submission" date="2021-10" db="EMBL/GenBank/DDBJ databases">
        <title>Tropical sea cucumber genome reveals ecological adaptation and Cuvierian tubules defense mechanism.</title>
        <authorList>
            <person name="Chen T."/>
        </authorList>
    </citation>
    <scope>NUCLEOTIDE SEQUENCE</scope>
    <source>
        <strain evidence="1">Nanhai2018</strain>
        <tissue evidence="1">Muscle</tissue>
    </source>
</reference>
<accession>A0A9Q1C5R5</accession>
<gene>
    <name evidence="1" type="ORF">HOLleu_16226</name>
</gene>
<evidence type="ECO:0000313" key="2">
    <source>
        <dbReference type="Proteomes" id="UP001152320"/>
    </source>
</evidence>
<comment type="caution">
    <text evidence="1">The sequence shown here is derived from an EMBL/GenBank/DDBJ whole genome shotgun (WGS) entry which is preliminary data.</text>
</comment>
<proteinExistence type="predicted"/>